<dbReference type="Proteomes" id="UP000183653">
    <property type="component" value="Chromosome I"/>
</dbReference>
<keyword evidence="2" id="KW-1185">Reference proteome</keyword>
<accession>A0A8B3Y4S5</accession>
<dbReference type="EMBL" id="LT629782">
    <property type="protein sequence ID" value="SDU37397.1"/>
    <property type="molecule type" value="Genomic_DNA"/>
</dbReference>
<name>A0A8B3Y4S5_9PSED</name>
<evidence type="ECO:0000313" key="2">
    <source>
        <dbReference type="Proteomes" id="UP000183653"/>
    </source>
</evidence>
<organism evidence="1 2">
    <name type="scientific">Pseudomonas orientalis</name>
    <dbReference type="NCBI Taxonomy" id="76758"/>
    <lineage>
        <taxon>Bacteria</taxon>
        <taxon>Pseudomonadati</taxon>
        <taxon>Pseudomonadota</taxon>
        <taxon>Gammaproteobacteria</taxon>
        <taxon>Pseudomonadales</taxon>
        <taxon>Pseudomonadaceae</taxon>
        <taxon>Pseudomonas</taxon>
    </lineage>
</organism>
<gene>
    <name evidence="1" type="ORF">SAMN04490197_5419</name>
</gene>
<sequence length="50" mass="5465">MPAMNNPSPAPTKNVGGGLLPMAVCQVKYLYLIHRYRGQAPSHIDCIDPE</sequence>
<protein>
    <submittedName>
        <fullName evidence="1">Uncharacterized protein</fullName>
    </submittedName>
</protein>
<proteinExistence type="predicted"/>
<dbReference type="AlphaFoldDB" id="A0A8B3Y4S5"/>
<reference evidence="1 2" key="1">
    <citation type="submission" date="2016-10" db="EMBL/GenBank/DDBJ databases">
        <authorList>
            <person name="Varghese N."/>
            <person name="Submissions S."/>
        </authorList>
    </citation>
    <scope>NUCLEOTIDE SEQUENCE [LARGE SCALE GENOMIC DNA]</scope>
    <source>
        <strain evidence="1 2">BS2775</strain>
    </source>
</reference>
<evidence type="ECO:0000313" key="1">
    <source>
        <dbReference type="EMBL" id="SDU37397.1"/>
    </source>
</evidence>